<sequence>MKEAYLYKKLDDKKVRCDLCNHRCLIKDQNKGKCCVRKNIGGILYSLVYRKLIAENSDPIEKKPLFHFLPGTYSLSVATVGCNFKCFFCQNYNISQSPSDLDRIEGRDVSPEELINHALANGDKSISYTYTEPTVFFEYAYDTAKLANEKGLKNIFVTNGFMTKECIMMMEPYLDAANVDLKSFSEETYERKMGGRLKPVLNNIILMKKLGIWVEVTTLIIPGINDSKSELQEIAKFLVAIDKGIPWHISAYYTQYKSDIPPTSVEQIRIAIDIGKSAGLKYVYGGNIPGSSYENTYCPKCNSILIERFGFSVSNNKVEHNSCLNCGQKIDGIFQED</sequence>
<dbReference type="EMBL" id="BART01000590">
    <property type="protein sequence ID" value="GAG73694.1"/>
    <property type="molecule type" value="Genomic_DNA"/>
</dbReference>
<dbReference type="InterPro" id="IPR027596">
    <property type="entry name" value="AmmeMemoSam_rS"/>
</dbReference>
<comment type="caution">
    <text evidence="8">The sequence shown here is derived from an EMBL/GenBank/DDBJ whole genome shotgun (WGS) entry which is preliminary data.</text>
</comment>
<evidence type="ECO:0000256" key="2">
    <source>
        <dbReference type="ARBA" id="ARBA00022485"/>
    </source>
</evidence>
<dbReference type="GO" id="GO:0051539">
    <property type="term" value="F:4 iron, 4 sulfur cluster binding"/>
    <property type="evidence" value="ECO:0007669"/>
    <property type="project" value="UniProtKB-KW"/>
</dbReference>
<dbReference type="AlphaFoldDB" id="X0ZW12"/>
<dbReference type="CDD" id="cd01335">
    <property type="entry name" value="Radical_SAM"/>
    <property type="match status" value="1"/>
</dbReference>
<dbReference type="InterPro" id="IPR006638">
    <property type="entry name" value="Elp3/MiaA/NifB-like_rSAM"/>
</dbReference>
<dbReference type="InterPro" id="IPR013785">
    <property type="entry name" value="Aldolase_TIM"/>
</dbReference>
<dbReference type="PANTHER" id="PTHR30352">
    <property type="entry name" value="PYRUVATE FORMATE-LYASE-ACTIVATING ENZYME"/>
    <property type="match status" value="1"/>
</dbReference>
<keyword evidence="4" id="KW-0479">Metal-binding</keyword>
<dbReference type="PANTHER" id="PTHR30352:SF5">
    <property type="entry name" value="PYRUVATE FORMATE-LYASE 1-ACTIVATING ENZYME"/>
    <property type="match status" value="1"/>
</dbReference>
<dbReference type="InterPro" id="IPR016431">
    <property type="entry name" value="Pyrv-formate_lyase-activ_prd"/>
</dbReference>
<dbReference type="SFLD" id="SFLDG01101">
    <property type="entry name" value="Uncharacterised_Radical_SAM_Su"/>
    <property type="match status" value="1"/>
</dbReference>
<dbReference type="PROSITE" id="PS51918">
    <property type="entry name" value="RADICAL_SAM"/>
    <property type="match status" value="1"/>
</dbReference>
<dbReference type="GO" id="GO:0003824">
    <property type="term" value="F:catalytic activity"/>
    <property type="evidence" value="ECO:0007669"/>
    <property type="project" value="InterPro"/>
</dbReference>
<dbReference type="InterPro" id="IPR058240">
    <property type="entry name" value="rSAM_sf"/>
</dbReference>
<evidence type="ECO:0000256" key="3">
    <source>
        <dbReference type="ARBA" id="ARBA00022691"/>
    </source>
</evidence>
<evidence type="ECO:0000256" key="4">
    <source>
        <dbReference type="ARBA" id="ARBA00022723"/>
    </source>
</evidence>
<dbReference type="SUPFAM" id="SSF102114">
    <property type="entry name" value="Radical SAM enzymes"/>
    <property type="match status" value="1"/>
</dbReference>
<evidence type="ECO:0000259" key="7">
    <source>
        <dbReference type="PROSITE" id="PS51918"/>
    </source>
</evidence>
<gene>
    <name evidence="8" type="ORF">S01H4_02633</name>
</gene>
<dbReference type="GO" id="GO:0046872">
    <property type="term" value="F:metal ion binding"/>
    <property type="evidence" value="ECO:0007669"/>
    <property type="project" value="UniProtKB-KW"/>
</dbReference>
<keyword evidence="5" id="KW-0408">Iron</keyword>
<dbReference type="SFLD" id="SFLDS00029">
    <property type="entry name" value="Radical_SAM"/>
    <property type="match status" value="1"/>
</dbReference>
<organism evidence="8">
    <name type="scientific">marine sediment metagenome</name>
    <dbReference type="NCBI Taxonomy" id="412755"/>
    <lineage>
        <taxon>unclassified sequences</taxon>
        <taxon>metagenomes</taxon>
        <taxon>ecological metagenomes</taxon>
    </lineage>
</organism>
<dbReference type="Pfam" id="PF04055">
    <property type="entry name" value="Radical_SAM"/>
    <property type="match status" value="1"/>
</dbReference>
<dbReference type="Gene3D" id="3.20.20.70">
    <property type="entry name" value="Aldolase class I"/>
    <property type="match status" value="1"/>
</dbReference>
<evidence type="ECO:0000256" key="5">
    <source>
        <dbReference type="ARBA" id="ARBA00023004"/>
    </source>
</evidence>
<keyword evidence="6" id="KW-0411">Iron-sulfur</keyword>
<reference evidence="8" key="1">
    <citation type="journal article" date="2014" name="Front. Microbiol.">
        <title>High frequency of phylogenetically diverse reductive dehalogenase-homologous genes in deep subseafloor sedimentary metagenomes.</title>
        <authorList>
            <person name="Kawai M."/>
            <person name="Futagami T."/>
            <person name="Toyoda A."/>
            <person name="Takaki Y."/>
            <person name="Nishi S."/>
            <person name="Hori S."/>
            <person name="Arai W."/>
            <person name="Tsubouchi T."/>
            <person name="Morono Y."/>
            <person name="Uchiyama I."/>
            <person name="Ito T."/>
            <person name="Fujiyama A."/>
            <person name="Inagaki F."/>
            <person name="Takami H."/>
        </authorList>
    </citation>
    <scope>NUCLEOTIDE SEQUENCE</scope>
    <source>
        <strain evidence="8">Expedition CK06-06</strain>
    </source>
</reference>
<evidence type="ECO:0000256" key="6">
    <source>
        <dbReference type="ARBA" id="ARBA00023014"/>
    </source>
</evidence>
<comment type="cofactor">
    <cofactor evidence="1">
        <name>[4Fe-4S] cluster</name>
        <dbReference type="ChEBI" id="CHEBI:49883"/>
    </cofactor>
</comment>
<dbReference type="NCBIfam" id="TIGR04337">
    <property type="entry name" value="AmmeMemoSam_rS"/>
    <property type="match status" value="1"/>
</dbReference>
<proteinExistence type="predicted"/>
<keyword evidence="3" id="KW-0949">S-adenosyl-L-methionine</keyword>
<name>X0ZW12_9ZZZZ</name>
<dbReference type="SMART" id="SM00729">
    <property type="entry name" value="Elp3"/>
    <property type="match status" value="1"/>
</dbReference>
<evidence type="ECO:0000313" key="8">
    <source>
        <dbReference type="EMBL" id="GAG73694.1"/>
    </source>
</evidence>
<evidence type="ECO:0000256" key="1">
    <source>
        <dbReference type="ARBA" id="ARBA00001966"/>
    </source>
</evidence>
<protein>
    <recommendedName>
        <fullName evidence="7">Radical SAM core domain-containing protein</fullName>
    </recommendedName>
</protein>
<feature type="domain" description="Radical SAM core" evidence="7">
    <location>
        <begin position="67"/>
        <end position="287"/>
    </location>
</feature>
<dbReference type="InterPro" id="IPR034457">
    <property type="entry name" value="Organic_radical-activating"/>
</dbReference>
<dbReference type="InterPro" id="IPR007197">
    <property type="entry name" value="rSAM"/>
</dbReference>
<dbReference type="PIRSF" id="PIRSF004869">
    <property type="entry name" value="PflX_prd"/>
    <property type="match status" value="1"/>
</dbReference>
<keyword evidence="2" id="KW-0004">4Fe-4S</keyword>
<accession>X0ZW12</accession>